<feature type="region of interest" description="Disordered" evidence="6">
    <location>
        <begin position="1"/>
        <end position="31"/>
    </location>
</feature>
<feature type="transmembrane region" description="Helical" evidence="7">
    <location>
        <begin position="112"/>
        <end position="128"/>
    </location>
</feature>
<feature type="transmembrane region" description="Helical" evidence="7">
    <location>
        <begin position="80"/>
        <end position="100"/>
    </location>
</feature>
<dbReference type="RefSeq" id="XP_022651515.1">
    <property type="nucleotide sequence ID" value="XM_022795780.1"/>
</dbReference>
<comment type="subcellular location">
    <subcellularLocation>
        <location evidence="1">Membrane</location>
        <topology evidence="1">Multi-pass membrane protein</topology>
    </subcellularLocation>
</comment>
<dbReference type="OMA" id="RFKQLIF"/>
<keyword evidence="9" id="KW-1185">Reference proteome</keyword>
<dbReference type="EnsemblMetazoa" id="XM_022795781">
    <property type="protein sequence ID" value="XP_022651516"/>
    <property type="gene ID" value="LOC111246334"/>
</dbReference>
<dbReference type="AlphaFoldDB" id="A0A7M7JUX3"/>
<proteinExistence type="inferred from homology"/>
<dbReference type="KEGG" id="vde:111246334"/>
<dbReference type="GO" id="GO:0016020">
    <property type="term" value="C:membrane"/>
    <property type="evidence" value="ECO:0007669"/>
    <property type="project" value="UniProtKB-SubCell"/>
</dbReference>
<dbReference type="FunCoup" id="A0A7M7JUX3">
    <property type="interactions" value="64"/>
</dbReference>
<dbReference type="InParanoid" id="A0A7M7JUX3"/>
<dbReference type="PANTHER" id="PTHR12995">
    <property type="entry name" value="FI21814P1"/>
    <property type="match status" value="1"/>
</dbReference>
<dbReference type="GeneID" id="111246334"/>
<dbReference type="Pfam" id="PF10271">
    <property type="entry name" value="Tmp39"/>
    <property type="match status" value="2"/>
</dbReference>
<evidence type="ECO:0000256" key="4">
    <source>
        <dbReference type="ARBA" id="ARBA00022989"/>
    </source>
</evidence>
<dbReference type="InterPro" id="IPR019397">
    <property type="entry name" value="Uncharacterised_TMEM39"/>
</dbReference>
<protein>
    <recommendedName>
        <fullName evidence="10">Transmembrane protein 39A</fullName>
    </recommendedName>
</protein>
<feature type="transmembrane region" description="Helical" evidence="7">
    <location>
        <begin position="134"/>
        <end position="155"/>
    </location>
</feature>
<evidence type="ECO:0000256" key="2">
    <source>
        <dbReference type="ARBA" id="ARBA00010737"/>
    </source>
</evidence>
<sequence length="399" mass="45491">MARGAGGRRVQVSSCKSEEPPGPPPLPRHLPRPAVSTPSPLRFQLSASMFALICLAAQYVNLYHTVWWLPLSQQHHAVNYQLICRPTAMFICAILCRRLPCALLARVKPREAGVVYLLPVLGIATFQICRSYGLLSLVFLLYPSLIYCGVFGFTWTPLMSPTGCSDDPPDHLSCLAAKPTDIRQEAANFRTDFNTRLKLVLFDSLLVYYYASFEPCALMSFHLHVDFCALFAHGWATWLGALSLYANYYFDPVYIDAVHRCAVHLGRWQRVEPRHAPHHLWSDHCFWPQNNLVKVRTKEYFRAEAVCNAAEPGNVSHLRLYALFSQPQQLTRVLMLLIILQISSQLWMLVTARYWQHSVVAVLLLLAGSSSLFRTVRQHLITKKLYMAERDLQENSQFK</sequence>
<evidence type="ECO:0000256" key="7">
    <source>
        <dbReference type="SAM" id="Phobius"/>
    </source>
</evidence>
<evidence type="ECO:0008006" key="10">
    <source>
        <dbReference type="Google" id="ProtNLM"/>
    </source>
</evidence>
<feature type="transmembrane region" description="Helical" evidence="7">
    <location>
        <begin position="354"/>
        <end position="373"/>
    </location>
</feature>
<dbReference type="RefSeq" id="XP_022651514.1">
    <property type="nucleotide sequence ID" value="XM_022795779.1"/>
</dbReference>
<evidence type="ECO:0000256" key="1">
    <source>
        <dbReference type="ARBA" id="ARBA00004141"/>
    </source>
</evidence>
<dbReference type="OrthoDB" id="438179at2759"/>
<dbReference type="Proteomes" id="UP000594260">
    <property type="component" value="Unplaced"/>
</dbReference>
<feature type="transmembrane region" description="Helical" evidence="7">
    <location>
        <begin position="41"/>
        <end position="60"/>
    </location>
</feature>
<organism evidence="8 9">
    <name type="scientific">Varroa destructor</name>
    <name type="common">Honeybee mite</name>
    <dbReference type="NCBI Taxonomy" id="109461"/>
    <lineage>
        <taxon>Eukaryota</taxon>
        <taxon>Metazoa</taxon>
        <taxon>Ecdysozoa</taxon>
        <taxon>Arthropoda</taxon>
        <taxon>Chelicerata</taxon>
        <taxon>Arachnida</taxon>
        <taxon>Acari</taxon>
        <taxon>Parasitiformes</taxon>
        <taxon>Mesostigmata</taxon>
        <taxon>Gamasina</taxon>
        <taxon>Dermanyssoidea</taxon>
        <taxon>Varroidae</taxon>
        <taxon>Varroa</taxon>
    </lineage>
</organism>
<evidence type="ECO:0000313" key="8">
    <source>
        <dbReference type="EnsemblMetazoa" id="XP_022651514"/>
    </source>
</evidence>
<dbReference type="RefSeq" id="XP_022651516.1">
    <property type="nucleotide sequence ID" value="XM_022795781.1"/>
</dbReference>
<evidence type="ECO:0000256" key="3">
    <source>
        <dbReference type="ARBA" id="ARBA00022692"/>
    </source>
</evidence>
<name>A0A7M7JUX3_VARDE</name>
<evidence type="ECO:0000313" key="9">
    <source>
        <dbReference type="Proteomes" id="UP000594260"/>
    </source>
</evidence>
<reference evidence="8" key="1">
    <citation type="submission" date="2021-01" db="UniProtKB">
        <authorList>
            <consortium name="EnsemblMetazoa"/>
        </authorList>
    </citation>
    <scope>IDENTIFICATION</scope>
</reference>
<dbReference type="EnsemblMetazoa" id="XM_022795779">
    <property type="protein sequence ID" value="XP_022651514"/>
    <property type="gene ID" value="LOC111246334"/>
</dbReference>
<feature type="transmembrane region" description="Helical" evidence="7">
    <location>
        <begin position="330"/>
        <end position="348"/>
    </location>
</feature>
<evidence type="ECO:0000256" key="5">
    <source>
        <dbReference type="ARBA" id="ARBA00023136"/>
    </source>
</evidence>
<keyword evidence="3 7" id="KW-0812">Transmembrane</keyword>
<dbReference type="EnsemblMetazoa" id="XM_022795780">
    <property type="protein sequence ID" value="XP_022651515"/>
    <property type="gene ID" value="LOC111246334"/>
</dbReference>
<dbReference type="PANTHER" id="PTHR12995:SF4">
    <property type="entry name" value="FI21814P1"/>
    <property type="match status" value="1"/>
</dbReference>
<keyword evidence="4 7" id="KW-1133">Transmembrane helix</keyword>
<comment type="similarity">
    <text evidence="2">Belongs to the TMEM39 family.</text>
</comment>
<keyword evidence="5 7" id="KW-0472">Membrane</keyword>
<evidence type="ECO:0000256" key="6">
    <source>
        <dbReference type="SAM" id="MobiDB-lite"/>
    </source>
</evidence>
<accession>A0A7M7JUX3</accession>